<accession>A0A392Q3N0</accession>
<keyword evidence="2" id="KW-0808">Transferase</keyword>
<proteinExistence type="predicted"/>
<dbReference type="PANTHER" id="PTHR47723:SF13">
    <property type="entry name" value="PUTATIVE-RELATED"/>
    <property type="match status" value="1"/>
</dbReference>
<sequence length="154" mass="17287">MGKWNFPHLSGLWKCRRNDHPCVLMREVSSTYWGGWPQRADTIYIGWKCPHEGWIKLNCDGAHKSLVNLSGCGGLLRDSSGTCLNSYARKISSCDALHAEMWGMYIGMDLTRRQGITHLQVESDSKVLVHMVTGNCNANENIPTLFGAFVTLRT</sequence>
<keyword evidence="2" id="KW-0695">RNA-directed DNA polymerase</keyword>
<dbReference type="SUPFAM" id="SSF53098">
    <property type="entry name" value="Ribonuclease H-like"/>
    <property type="match status" value="1"/>
</dbReference>
<keyword evidence="2" id="KW-0548">Nucleotidyltransferase</keyword>
<dbReference type="InterPro" id="IPR053151">
    <property type="entry name" value="RNase_H-like"/>
</dbReference>
<dbReference type="InterPro" id="IPR036397">
    <property type="entry name" value="RNaseH_sf"/>
</dbReference>
<dbReference type="Pfam" id="PF13456">
    <property type="entry name" value="RVT_3"/>
    <property type="match status" value="1"/>
</dbReference>
<dbReference type="PANTHER" id="PTHR47723">
    <property type="entry name" value="OS05G0353850 PROTEIN"/>
    <property type="match status" value="1"/>
</dbReference>
<keyword evidence="3" id="KW-1185">Reference proteome</keyword>
<dbReference type="CDD" id="cd06222">
    <property type="entry name" value="RNase_H_like"/>
    <property type="match status" value="1"/>
</dbReference>
<dbReference type="GO" id="GO:0003676">
    <property type="term" value="F:nucleic acid binding"/>
    <property type="evidence" value="ECO:0007669"/>
    <property type="project" value="InterPro"/>
</dbReference>
<dbReference type="EMBL" id="LXQA010110363">
    <property type="protein sequence ID" value="MCI18492.1"/>
    <property type="molecule type" value="Genomic_DNA"/>
</dbReference>
<dbReference type="GO" id="GO:0003964">
    <property type="term" value="F:RNA-directed DNA polymerase activity"/>
    <property type="evidence" value="ECO:0007669"/>
    <property type="project" value="UniProtKB-KW"/>
</dbReference>
<feature type="domain" description="RNase H type-1" evidence="1">
    <location>
        <begin position="58"/>
        <end position="141"/>
    </location>
</feature>
<evidence type="ECO:0000313" key="2">
    <source>
        <dbReference type="EMBL" id="MCI18492.1"/>
    </source>
</evidence>
<evidence type="ECO:0000259" key="1">
    <source>
        <dbReference type="Pfam" id="PF13456"/>
    </source>
</evidence>
<organism evidence="2 3">
    <name type="scientific">Trifolium medium</name>
    <dbReference type="NCBI Taxonomy" id="97028"/>
    <lineage>
        <taxon>Eukaryota</taxon>
        <taxon>Viridiplantae</taxon>
        <taxon>Streptophyta</taxon>
        <taxon>Embryophyta</taxon>
        <taxon>Tracheophyta</taxon>
        <taxon>Spermatophyta</taxon>
        <taxon>Magnoliopsida</taxon>
        <taxon>eudicotyledons</taxon>
        <taxon>Gunneridae</taxon>
        <taxon>Pentapetalae</taxon>
        <taxon>rosids</taxon>
        <taxon>fabids</taxon>
        <taxon>Fabales</taxon>
        <taxon>Fabaceae</taxon>
        <taxon>Papilionoideae</taxon>
        <taxon>50 kb inversion clade</taxon>
        <taxon>NPAAA clade</taxon>
        <taxon>Hologalegina</taxon>
        <taxon>IRL clade</taxon>
        <taxon>Trifolieae</taxon>
        <taxon>Trifolium</taxon>
    </lineage>
</organism>
<name>A0A392Q3N0_9FABA</name>
<dbReference type="AlphaFoldDB" id="A0A392Q3N0"/>
<evidence type="ECO:0000313" key="3">
    <source>
        <dbReference type="Proteomes" id="UP000265520"/>
    </source>
</evidence>
<dbReference type="Proteomes" id="UP000265520">
    <property type="component" value="Unassembled WGS sequence"/>
</dbReference>
<reference evidence="2 3" key="1">
    <citation type="journal article" date="2018" name="Front. Plant Sci.">
        <title>Red Clover (Trifolium pratense) and Zigzag Clover (T. medium) - A Picture of Genomic Similarities and Differences.</title>
        <authorList>
            <person name="Dluhosova J."/>
            <person name="Istvanek J."/>
            <person name="Nedelnik J."/>
            <person name="Repkova J."/>
        </authorList>
    </citation>
    <scope>NUCLEOTIDE SEQUENCE [LARGE SCALE GENOMIC DNA]</scope>
    <source>
        <strain evidence="3">cv. 10/8</strain>
        <tissue evidence="2">Leaf</tissue>
    </source>
</reference>
<dbReference type="InterPro" id="IPR044730">
    <property type="entry name" value="RNase_H-like_dom_plant"/>
</dbReference>
<comment type="caution">
    <text evidence="2">The sequence shown here is derived from an EMBL/GenBank/DDBJ whole genome shotgun (WGS) entry which is preliminary data.</text>
</comment>
<dbReference type="InterPro" id="IPR002156">
    <property type="entry name" value="RNaseH_domain"/>
</dbReference>
<dbReference type="InterPro" id="IPR012337">
    <property type="entry name" value="RNaseH-like_sf"/>
</dbReference>
<dbReference type="Gene3D" id="3.30.420.10">
    <property type="entry name" value="Ribonuclease H-like superfamily/Ribonuclease H"/>
    <property type="match status" value="1"/>
</dbReference>
<dbReference type="GO" id="GO:0004523">
    <property type="term" value="F:RNA-DNA hybrid ribonuclease activity"/>
    <property type="evidence" value="ECO:0007669"/>
    <property type="project" value="InterPro"/>
</dbReference>
<protein>
    <submittedName>
        <fullName evidence="2">Non-LTR retroelement reverse transcriptase</fullName>
    </submittedName>
</protein>